<feature type="non-terminal residue" evidence="1">
    <location>
        <position position="1"/>
    </location>
</feature>
<dbReference type="AlphaFoldDB" id="A0A392WBG8"/>
<dbReference type="EMBL" id="LXQA011434290">
    <property type="protein sequence ID" value="MCI97153.1"/>
    <property type="molecule type" value="Genomic_DNA"/>
</dbReference>
<protein>
    <submittedName>
        <fullName evidence="1">Uncharacterized protein</fullName>
    </submittedName>
</protein>
<accession>A0A392WBG8</accession>
<keyword evidence="2" id="KW-1185">Reference proteome</keyword>
<evidence type="ECO:0000313" key="2">
    <source>
        <dbReference type="Proteomes" id="UP000265520"/>
    </source>
</evidence>
<sequence>ENHDSIPATAIERRLKLLDVKTNPEPD</sequence>
<comment type="caution">
    <text evidence="1">The sequence shown here is derived from an EMBL/GenBank/DDBJ whole genome shotgun (WGS) entry which is preliminary data.</text>
</comment>
<reference evidence="1 2" key="1">
    <citation type="journal article" date="2018" name="Front. Plant Sci.">
        <title>Red Clover (Trifolium pratense) and Zigzag Clover (T. medium) - A Picture of Genomic Similarities and Differences.</title>
        <authorList>
            <person name="Dluhosova J."/>
            <person name="Istvanek J."/>
            <person name="Nedelnik J."/>
            <person name="Repkova J."/>
        </authorList>
    </citation>
    <scope>NUCLEOTIDE SEQUENCE [LARGE SCALE GENOMIC DNA]</scope>
    <source>
        <strain evidence="2">cv. 10/8</strain>
        <tissue evidence="1">Leaf</tissue>
    </source>
</reference>
<name>A0A392WBG8_9FABA</name>
<dbReference type="Proteomes" id="UP000265520">
    <property type="component" value="Unassembled WGS sequence"/>
</dbReference>
<evidence type="ECO:0000313" key="1">
    <source>
        <dbReference type="EMBL" id="MCI97153.1"/>
    </source>
</evidence>
<organism evidence="1 2">
    <name type="scientific">Trifolium medium</name>
    <dbReference type="NCBI Taxonomy" id="97028"/>
    <lineage>
        <taxon>Eukaryota</taxon>
        <taxon>Viridiplantae</taxon>
        <taxon>Streptophyta</taxon>
        <taxon>Embryophyta</taxon>
        <taxon>Tracheophyta</taxon>
        <taxon>Spermatophyta</taxon>
        <taxon>Magnoliopsida</taxon>
        <taxon>eudicotyledons</taxon>
        <taxon>Gunneridae</taxon>
        <taxon>Pentapetalae</taxon>
        <taxon>rosids</taxon>
        <taxon>fabids</taxon>
        <taxon>Fabales</taxon>
        <taxon>Fabaceae</taxon>
        <taxon>Papilionoideae</taxon>
        <taxon>50 kb inversion clade</taxon>
        <taxon>NPAAA clade</taxon>
        <taxon>Hologalegina</taxon>
        <taxon>IRL clade</taxon>
        <taxon>Trifolieae</taxon>
        <taxon>Trifolium</taxon>
    </lineage>
</organism>
<proteinExistence type="predicted"/>